<accession>A0AAN5C8G4</accession>
<keyword evidence="2" id="KW-1185">Reference proteome</keyword>
<sequence>DVTQKSIFRGVSKLLKTVQYENLRIEFDCEQDCSENFIPTLVDNRNLDDVRVHLIWRSYRSSHNIATTRKLLLQLPKMGEIRVEWQSDIYHSDDALIDDVTLLHLTKNSNKAELGMADCTAMGILSAFE</sequence>
<organism evidence="1 2">
    <name type="scientific">Pristionchus mayeri</name>
    <dbReference type="NCBI Taxonomy" id="1317129"/>
    <lineage>
        <taxon>Eukaryota</taxon>
        <taxon>Metazoa</taxon>
        <taxon>Ecdysozoa</taxon>
        <taxon>Nematoda</taxon>
        <taxon>Chromadorea</taxon>
        <taxon>Rhabditida</taxon>
        <taxon>Rhabditina</taxon>
        <taxon>Diplogasteromorpha</taxon>
        <taxon>Diplogasteroidea</taxon>
        <taxon>Neodiplogasteridae</taxon>
        <taxon>Pristionchus</taxon>
    </lineage>
</organism>
<dbReference type="AlphaFoldDB" id="A0AAN5C8G4"/>
<reference evidence="2" key="1">
    <citation type="submission" date="2022-10" db="EMBL/GenBank/DDBJ databases">
        <title>Genome assembly of Pristionchus species.</title>
        <authorList>
            <person name="Yoshida K."/>
            <person name="Sommer R.J."/>
        </authorList>
    </citation>
    <scope>NUCLEOTIDE SEQUENCE [LARGE SCALE GENOMIC DNA]</scope>
    <source>
        <strain evidence="2">RS5460</strain>
    </source>
</reference>
<evidence type="ECO:0000313" key="1">
    <source>
        <dbReference type="EMBL" id="GMR41553.1"/>
    </source>
</evidence>
<proteinExistence type="predicted"/>
<comment type="caution">
    <text evidence="1">The sequence shown here is derived from an EMBL/GenBank/DDBJ whole genome shotgun (WGS) entry which is preliminary data.</text>
</comment>
<feature type="non-terminal residue" evidence="1">
    <location>
        <position position="1"/>
    </location>
</feature>
<feature type="non-terminal residue" evidence="1">
    <location>
        <position position="129"/>
    </location>
</feature>
<dbReference type="Proteomes" id="UP001328107">
    <property type="component" value="Unassembled WGS sequence"/>
</dbReference>
<gene>
    <name evidence="1" type="ORF">PMAYCL1PPCAC_11748</name>
</gene>
<name>A0AAN5C8G4_9BILA</name>
<dbReference type="EMBL" id="BTRK01000003">
    <property type="protein sequence ID" value="GMR41553.1"/>
    <property type="molecule type" value="Genomic_DNA"/>
</dbReference>
<protein>
    <submittedName>
        <fullName evidence="1">Uncharacterized protein</fullName>
    </submittedName>
</protein>
<evidence type="ECO:0000313" key="2">
    <source>
        <dbReference type="Proteomes" id="UP001328107"/>
    </source>
</evidence>